<dbReference type="RefSeq" id="WP_188968320.1">
    <property type="nucleotide sequence ID" value="NZ_BMKW01000007.1"/>
</dbReference>
<dbReference type="AlphaFoldDB" id="A0A917NT45"/>
<name>A0A917NT45_9PROT</name>
<dbReference type="InterPro" id="IPR006311">
    <property type="entry name" value="TAT_signal"/>
</dbReference>
<accession>A0A917NT45</accession>
<evidence type="ECO:0000313" key="3">
    <source>
        <dbReference type="Proteomes" id="UP000661507"/>
    </source>
</evidence>
<protein>
    <submittedName>
        <fullName evidence="2">Uncharacterized protein</fullName>
    </submittedName>
</protein>
<proteinExistence type="predicted"/>
<evidence type="ECO:0000313" key="2">
    <source>
        <dbReference type="EMBL" id="GGJ22517.1"/>
    </source>
</evidence>
<reference evidence="2" key="2">
    <citation type="submission" date="2020-09" db="EMBL/GenBank/DDBJ databases">
        <authorList>
            <person name="Sun Q."/>
            <person name="Zhou Y."/>
        </authorList>
    </citation>
    <scope>NUCLEOTIDE SEQUENCE</scope>
    <source>
        <strain evidence="2">CGMCC 1.3617</strain>
    </source>
</reference>
<reference evidence="2" key="1">
    <citation type="journal article" date="2014" name="Int. J. Syst. Evol. Microbiol.">
        <title>Complete genome sequence of Corynebacterium casei LMG S-19264T (=DSM 44701T), isolated from a smear-ripened cheese.</title>
        <authorList>
            <consortium name="US DOE Joint Genome Institute (JGI-PGF)"/>
            <person name="Walter F."/>
            <person name="Albersmeier A."/>
            <person name="Kalinowski J."/>
            <person name="Ruckert C."/>
        </authorList>
    </citation>
    <scope>NUCLEOTIDE SEQUENCE</scope>
    <source>
        <strain evidence="2">CGMCC 1.3617</strain>
    </source>
</reference>
<evidence type="ECO:0000256" key="1">
    <source>
        <dbReference type="SAM" id="SignalP"/>
    </source>
</evidence>
<feature type="signal peptide" evidence="1">
    <location>
        <begin position="1"/>
        <end position="23"/>
    </location>
</feature>
<keyword evidence="1" id="KW-0732">Signal</keyword>
<comment type="caution">
    <text evidence="2">The sequence shown here is derived from an EMBL/GenBank/DDBJ whole genome shotgun (WGS) entry which is preliminary data.</text>
</comment>
<dbReference type="Proteomes" id="UP000661507">
    <property type="component" value="Unassembled WGS sequence"/>
</dbReference>
<dbReference type="EMBL" id="BMKW01000007">
    <property type="protein sequence ID" value="GGJ22517.1"/>
    <property type="molecule type" value="Genomic_DNA"/>
</dbReference>
<gene>
    <name evidence="2" type="ORF">GCM10011320_32180</name>
</gene>
<dbReference type="PROSITE" id="PS51318">
    <property type="entry name" value="TAT"/>
    <property type="match status" value="1"/>
</dbReference>
<sequence length="151" mass="16432">MSSFRRSLLAVALLLGLTAPAHAQRGPVAAALLQFEEALTWEAMTPDWRRLRPGWVQQVSNAASPAQTAALMVQLETNMGWEAVQGSWRGRRDSWLAEAQRARSPADVAVLLKELEEVTLWSAVSGSWRGTRPGWVARLDAIASGRGATGK</sequence>
<keyword evidence="3" id="KW-1185">Reference proteome</keyword>
<organism evidence="2 3">
    <name type="scientific">Neoroseomonas lacus</name>
    <dbReference type="NCBI Taxonomy" id="287609"/>
    <lineage>
        <taxon>Bacteria</taxon>
        <taxon>Pseudomonadati</taxon>
        <taxon>Pseudomonadota</taxon>
        <taxon>Alphaproteobacteria</taxon>
        <taxon>Acetobacterales</taxon>
        <taxon>Acetobacteraceae</taxon>
        <taxon>Neoroseomonas</taxon>
    </lineage>
</organism>
<feature type="chain" id="PRO_5037157235" evidence="1">
    <location>
        <begin position="24"/>
        <end position="151"/>
    </location>
</feature>